<feature type="compositionally biased region" description="Polar residues" evidence="1">
    <location>
        <begin position="56"/>
        <end position="73"/>
    </location>
</feature>
<keyword evidence="3" id="KW-1185">Reference proteome</keyword>
<dbReference type="SUPFAM" id="SSF52540">
    <property type="entry name" value="P-loop containing nucleoside triphosphate hydrolases"/>
    <property type="match status" value="1"/>
</dbReference>
<name>A1T824_MYCVP</name>
<proteinExistence type="predicted"/>
<feature type="region of interest" description="Disordered" evidence="1">
    <location>
        <begin position="514"/>
        <end position="536"/>
    </location>
</feature>
<dbReference type="Gene3D" id="3.40.50.300">
    <property type="entry name" value="P-loop containing nucleotide triphosphate hydrolases"/>
    <property type="match status" value="1"/>
</dbReference>
<gene>
    <name evidence="2" type="ordered locus">Mvan_2513</name>
</gene>
<evidence type="ECO:0000313" key="3">
    <source>
        <dbReference type="Proteomes" id="UP000009159"/>
    </source>
</evidence>
<dbReference type="Pfam" id="PF13481">
    <property type="entry name" value="AAA_25"/>
    <property type="match status" value="1"/>
</dbReference>
<dbReference type="KEGG" id="mva:Mvan_2513"/>
<dbReference type="AlphaFoldDB" id="A1T824"/>
<reference evidence="2" key="1">
    <citation type="submission" date="2006-12" db="EMBL/GenBank/DDBJ databases">
        <title>Complete sequence of Mycobacterium vanbaalenii PYR-1.</title>
        <authorList>
            <consortium name="US DOE Joint Genome Institute"/>
            <person name="Copeland A."/>
            <person name="Lucas S."/>
            <person name="Lapidus A."/>
            <person name="Barry K."/>
            <person name="Detter J.C."/>
            <person name="Glavina del Rio T."/>
            <person name="Hammon N."/>
            <person name="Israni S."/>
            <person name="Dalin E."/>
            <person name="Tice H."/>
            <person name="Pitluck S."/>
            <person name="Singan V."/>
            <person name="Schmutz J."/>
            <person name="Larimer F."/>
            <person name="Land M."/>
            <person name="Hauser L."/>
            <person name="Kyrpides N."/>
            <person name="Anderson I.J."/>
            <person name="Miller C."/>
            <person name="Richardson P."/>
        </authorList>
    </citation>
    <scope>NUCLEOTIDE SEQUENCE [LARGE SCALE GENOMIC DNA]</scope>
    <source>
        <strain evidence="2">PYR-1</strain>
    </source>
</reference>
<sequence length="536" mass="57627">MSDVDRSDEVVEMYAEDARREAALLNGHHPDDPGPVEPPDDDAQDDGDRPAGTGSEHATANGSNQQPPTSDTRQMIVTLGSAVTPRRIEWWEQDVVVKHAVNLLAAREGEGKSTVAASWTARETRSGGTVMWIGTEETREHAQVPRLIAAGADMGRVVFVDVQIEGLRGSVQFPLDLQRIEKVIEQYGVTMIVLDPCKGAVPRDFQGNDDVAVRQYLEPIAELCARCHVTLIGLVHFGKRESRDPGKLILGSVAWSQVARSVISIAEDPDTGNRVLTNTKANYSPHSRSIEFRIVSKMVDTDDGPSVLGAVEWIGDTDKDARNLLGEAGRAPDDELDERDYTEDFRSSWLCRYLEDAHNAGEDVRPKDAVAVGADKGVSRRSVFRLFDKLANAGMAESVEGKEFPRATYWRFIPDTTGTGDPHAEGNGTTGTTGAEQGKPAGTTRTLFEVVAPQGGTTAESTVNQGSNGRDVTVKAPVVPVVPPILNNTPQPPPGGITTQTPGMSDRVAAALAKAAQQTNHRAEVSGSGCTMAPKE</sequence>
<dbReference type="EMBL" id="CP000511">
    <property type="protein sequence ID" value="ABM13324.1"/>
    <property type="molecule type" value="Genomic_DNA"/>
</dbReference>
<evidence type="ECO:0000313" key="2">
    <source>
        <dbReference type="EMBL" id="ABM13324.1"/>
    </source>
</evidence>
<dbReference type="HOGENOM" id="CLU_507903_0_0_11"/>
<dbReference type="STRING" id="350058.Mvan_2513"/>
<feature type="region of interest" description="Disordered" evidence="1">
    <location>
        <begin position="416"/>
        <end position="440"/>
    </location>
</feature>
<organism evidence="2 3">
    <name type="scientific">Mycolicibacterium vanbaalenii (strain DSM 7251 / JCM 13017 / BCRC 16820 / KCTC 9966 / NRRL B-24157 / PYR-1)</name>
    <name type="common">Mycobacterium vanbaalenii</name>
    <dbReference type="NCBI Taxonomy" id="350058"/>
    <lineage>
        <taxon>Bacteria</taxon>
        <taxon>Bacillati</taxon>
        <taxon>Actinomycetota</taxon>
        <taxon>Actinomycetes</taxon>
        <taxon>Mycobacteriales</taxon>
        <taxon>Mycobacteriaceae</taxon>
        <taxon>Mycolicibacterium</taxon>
    </lineage>
</organism>
<dbReference type="eggNOG" id="COG0467">
    <property type="taxonomic scope" value="Bacteria"/>
</dbReference>
<evidence type="ECO:0000256" key="1">
    <source>
        <dbReference type="SAM" id="MobiDB-lite"/>
    </source>
</evidence>
<feature type="region of interest" description="Disordered" evidence="1">
    <location>
        <begin position="16"/>
        <end position="73"/>
    </location>
</feature>
<dbReference type="Proteomes" id="UP000009159">
    <property type="component" value="Chromosome"/>
</dbReference>
<dbReference type="RefSeq" id="WP_011779733.1">
    <property type="nucleotide sequence ID" value="NC_008726.1"/>
</dbReference>
<feature type="compositionally biased region" description="Basic and acidic residues" evidence="1">
    <location>
        <begin position="16"/>
        <end position="32"/>
    </location>
</feature>
<protein>
    <submittedName>
        <fullName evidence="2">Uncharacterized protein</fullName>
    </submittedName>
</protein>
<dbReference type="InterPro" id="IPR027417">
    <property type="entry name" value="P-loop_NTPase"/>
</dbReference>
<accession>A1T824</accession>